<dbReference type="AlphaFoldDB" id="A0A0E9TP87"/>
<dbReference type="EMBL" id="GBXM01054034">
    <property type="protein sequence ID" value="JAH54543.1"/>
    <property type="molecule type" value="Transcribed_RNA"/>
</dbReference>
<reference evidence="1" key="1">
    <citation type="submission" date="2014-11" db="EMBL/GenBank/DDBJ databases">
        <authorList>
            <person name="Amaro Gonzalez C."/>
        </authorList>
    </citation>
    <scope>NUCLEOTIDE SEQUENCE</scope>
</reference>
<evidence type="ECO:0000313" key="1">
    <source>
        <dbReference type="EMBL" id="JAH54543.1"/>
    </source>
</evidence>
<protein>
    <submittedName>
        <fullName evidence="1">Uncharacterized protein</fullName>
    </submittedName>
</protein>
<organism evidence="1">
    <name type="scientific">Anguilla anguilla</name>
    <name type="common">European freshwater eel</name>
    <name type="synonym">Muraena anguilla</name>
    <dbReference type="NCBI Taxonomy" id="7936"/>
    <lineage>
        <taxon>Eukaryota</taxon>
        <taxon>Metazoa</taxon>
        <taxon>Chordata</taxon>
        <taxon>Craniata</taxon>
        <taxon>Vertebrata</taxon>
        <taxon>Euteleostomi</taxon>
        <taxon>Actinopterygii</taxon>
        <taxon>Neopterygii</taxon>
        <taxon>Teleostei</taxon>
        <taxon>Anguilliformes</taxon>
        <taxon>Anguillidae</taxon>
        <taxon>Anguilla</taxon>
    </lineage>
</organism>
<accession>A0A0E9TP87</accession>
<sequence>MVLPISNLNHFNPDLALRFVKNAMCINAKADICKY</sequence>
<name>A0A0E9TP87_ANGAN</name>
<reference evidence="1" key="2">
    <citation type="journal article" date="2015" name="Fish Shellfish Immunol.">
        <title>Early steps in the European eel (Anguilla anguilla)-Vibrio vulnificus interaction in the gills: Role of the RtxA13 toxin.</title>
        <authorList>
            <person name="Callol A."/>
            <person name="Pajuelo D."/>
            <person name="Ebbesson L."/>
            <person name="Teles M."/>
            <person name="MacKenzie S."/>
            <person name="Amaro C."/>
        </authorList>
    </citation>
    <scope>NUCLEOTIDE SEQUENCE</scope>
</reference>
<proteinExistence type="predicted"/>